<feature type="compositionally biased region" description="Polar residues" evidence="15">
    <location>
        <begin position="235"/>
        <end position="245"/>
    </location>
</feature>
<evidence type="ECO:0000256" key="10">
    <source>
        <dbReference type="ARBA" id="ARBA00022833"/>
    </source>
</evidence>
<dbReference type="RefSeq" id="XP_022137798.1">
    <property type="nucleotide sequence ID" value="XM_022282106.1"/>
</dbReference>
<dbReference type="Pfam" id="PF13639">
    <property type="entry name" value="zf-RING_2"/>
    <property type="match status" value="1"/>
</dbReference>
<feature type="domain" description="RING-type" evidence="17">
    <location>
        <begin position="112"/>
        <end position="154"/>
    </location>
</feature>
<dbReference type="OrthoDB" id="8062037at2759"/>
<evidence type="ECO:0000256" key="4">
    <source>
        <dbReference type="ARBA" id="ARBA00012483"/>
    </source>
</evidence>
<dbReference type="AlphaFoldDB" id="A0A6J1CBD8"/>
<dbReference type="EC" id="2.3.2.27" evidence="4"/>
<dbReference type="Proteomes" id="UP000504603">
    <property type="component" value="Unplaced"/>
</dbReference>
<feature type="compositionally biased region" description="Low complexity" evidence="15">
    <location>
        <begin position="198"/>
        <end position="209"/>
    </location>
</feature>
<evidence type="ECO:0000313" key="19">
    <source>
        <dbReference type="RefSeq" id="XP_022137798.1"/>
    </source>
</evidence>
<evidence type="ECO:0000256" key="14">
    <source>
        <dbReference type="PROSITE-ProRule" id="PRU00175"/>
    </source>
</evidence>
<feature type="region of interest" description="Disordered" evidence="15">
    <location>
        <begin position="198"/>
        <end position="245"/>
    </location>
</feature>
<evidence type="ECO:0000256" key="7">
    <source>
        <dbReference type="ARBA" id="ARBA00022723"/>
    </source>
</evidence>
<dbReference type="GO" id="GO:0016567">
    <property type="term" value="P:protein ubiquitination"/>
    <property type="evidence" value="ECO:0007669"/>
    <property type="project" value="InterPro"/>
</dbReference>
<comment type="catalytic activity">
    <reaction evidence="1">
        <text>S-ubiquitinyl-[E2 ubiquitin-conjugating enzyme]-L-cysteine + [acceptor protein]-L-lysine = [E2 ubiquitin-conjugating enzyme]-L-cysteine + N(6)-ubiquitinyl-[acceptor protein]-L-lysine.</text>
        <dbReference type="EC" id="2.3.2.27"/>
    </reaction>
</comment>
<evidence type="ECO:0000256" key="12">
    <source>
        <dbReference type="ARBA" id="ARBA00023136"/>
    </source>
</evidence>
<evidence type="ECO:0000256" key="6">
    <source>
        <dbReference type="ARBA" id="ARBA00022692"/>
    </source>
</evidence>
<dbReference type="GeneID" id="111009146"/>
<keyword evidence="18" id="KW-1185">Reference proteome</keyword>
<proteinExistence type="inferred from homology"/>
<organism evidence="18 19">
    <name type="scientific">Momordica charantia</name>
    <name type="common">Bitter gourd</name>
    <name type="synonym">Balsam pear</name>
    <dbReference type="NCBI Taxonomy" id="3673"/>
    <lineage>
        <taxon>Eukaryota</taxon>
        <taxon>Viridiplantae</taxon>
        <taxon>Streptophyta</taxon>
        <taxon>Embryophyta</taxon>
        <taxon>Tracheophyta</taxon>
        <taxon>Spermatophyta</taxon>
        <taxon>Magnoliopsida</taxon>
        <taxon>eudicotyledons</taxon>
        <taxon>Gunneridae</taxon>
        <taxon>Pentapetalae</taxon>
        <taxon>rosids</taxon>
        <taxon>fabids</taxon>
        <taxon>Cucurbitales</taxon>
        <taxon>Cucurbitaceae</taxon>
        <taxon>Momordiceae</taxon>
        <taxon>Momordica</taxon>
    </lineage>
</organism>
<evidence type="ECO:0000256" key="3">
    <source>
        <dbReference type="ARBA" id="ARBA00004906"/>
    </source>
</evidence>
<dbReference type="CDD" id="cd16461">
    <property type="entry name" value="RING-H2_EL5-like"/>
    <property type="match status" value="1"/>
</dbReference>
<keyword evidence="8 14" id="KW-0863">Zinc-finger</keyword>
<keyword evidence="9" id="KW-0833">Ubl conjugation pathway</keyword>
<dbReference type="FunFam" id="3.30.40.10:FF:000475">
    <property type="entry name" value="RING-H2 finger protein ATL3"/>
    <property type="match status" value="1"/>
</dbReference>
<dbReference type="GO" id="GO:0061630">
    <property type="term" value="F:ubiquitin protein ligase activity"/>
    <property type="evidence" value="ECO:0007669"/>
    <property type="project" value="UniProtKB-EC"/>
</dbReference>
<reference evidence="19" key="1">
    <citation type="submission" date="2025-08" db="UniProtKB">
        <authorList>
            <consortium name="RefSeq"/>
        </authorList>
    </citation>
    <scope>IDENTIFICATION</scope>
    <source>
        <strain evidence="19">OHB3-1</strain>
    </source>
</reference>
<feature type="region of interest" description="Disordered" evidence="15">
    <location>
        <begin position="263"/>
        <end position="296"/>
    </location>
</feature>
<keyword evidence="6 16" id="KW-0812">Transmembrane</keyword>
<accession>A0A6J1CBD8</accession>
<evidence type="ECO:0000313" key="18">
    <source>
        <dbReference type="Proteomes" id="UP000504603"/>
    </source>
</evidence>
<dbReference type="InterPro" id="IPR044600">
    <property type="entry name" value="ATL1/ATL16-like"/>
</dbReference>
<dbReference type="PANTHER" id="PTHR46913">
    <property type="entry name" value="RING-H2 FINGER PROTEIN ATL16"/>
    <property type="match status" value="1"/>
</dbReference>
<comment type="pathway">
    <text evidence="3">Protein modification; protein ubiquitination.</text>
</comment>
<keyword evidence="5" id="KW-0808">Transferase</keyword>
<feature type="transmembrane region" description="Helical" evidence="16">
    <location>
        <begin position="24"/>
        <end position="46"/>
    </location>
</feature>
<protein>
    <recommendedName>
        <fullName evidence="4">RING-type E3 ubiquitin transferase</fullName>
        <ecNumber evidence="4">2.3.2.27</ecNumber>
    </recommendedName>
</protein>
<evidence type="ECO:0000259" key="17">
    <source>
        <dbReference type="PROSITE" id="PS50089"/>
    </source>
</evidence>
<comment type="subcellular location">
    <subcellularLocation>
        <location evidence="2">Membrane</location>
        <topology evidence="2">Single-pass membrane protein</topology>
    </subcellularLocation>
</comment>
<evidence type="ECO:0000256" key="15">
    <source>
        <dbReference type="SAM" id="MobiDB-lite"/>
    </source>
</evidence>
<comment type="similarity">
    <text evidence="13">Belongs to the RING-type zinc finger family. ATL subfamily.</text>
</comment>
<evidence type="ECO:0000256" key="13">
    <source>
        <dbReference type="ARBA" id="ARBA00024209"/>
    </source>
</evidence>
<evidence type="ECO:0000256" key="8">
    <source>
        <dbReference type="ARBA" id="ARBA00022771"/>
    </source>
</evidence>
<dbReference type="PANTHER" id="PTHR46913:SF1">
    <property type="entry name" value="RING-H2 FINGER PROTEIN ATL16"/>
    <property type="match status" value="1"/>
</dbReference>
<dbReference type="InterPro" id="IPR001841">
    <property type="entry name" value="Znf_RING"/>
</dbReference>
<evidence type="ECO:0000256" key="16">
    <source>
        <dbReference type="SAM" id="Phobius"/>
    </source>
</evidence>
<dbReference type="SMART" id="SM00184">
    <property type="entry name" value="RING"/>
    <property type="match status" value="1"/>
</dbReference>
<dbReference type="InterPro" id="IPR013083">
    <property type="entry name" value="Znf_RING/FYVE/PHD"/>
</dbReference>
<keyword evidence="10" id="KW-0862">Zinc</keyword>
<dbReference type="GO" id="GO:0016020">
    <property type="term" value="C:membrane"/>
    <property type="evidence" value="ECO:0007669"/>
    <property type="project" value="UniProtKB-SubCell"/>
</dbReference>
<evidence type="ECO:0000256" key="1">
    <source>
        <dbReference type="ARBA" id="ARBA00000900"/>
    </source>
</evidence>
<sequence length="296" mass="31920">MDAVSIGDATSPPGFNDFALSGKIMLSAIIILLFVVILIICLHLYARWYVLRARRRGLQPGRRRNRLIFYFEPENPAAAPVLAQRRGLDASVLNSLPVFTFTSESHPDPIDCAVCLSEFEENEKGRTLPKCAHSFHIDCIDMWFHSHATCPLCRSPVEAVPEIPVVVAISAAESESIEPGSSSSGFCAECDRADRMALSHPSSSAGSRSFRARRKPAEVSIEIPRRGDGEFAAASPSTTPLTPSFKSPISRVMSLSFKRIIGRDRRGGASPSGNAGGCSSVAGAESDIERGKDCAV</sequence>
<evidence type="ECO:0000256" key="9">
    <source>
        <dbReference type="ARBA" id="ARBA00022786"/>
    </source>
</evidence>
<keyword evidence="7" id="KW-0479">Metal-binding</keyword>
<dbReference type="KEGG" id="mcha:111009146"/>
<dbReference type="GO" id="GO:0008270">
    <property type="term" value="F:zinc ion binding"/>
    <property type="evidence" value="ECO:0007669"/>
    <property type="project" value="UniProtKB-KW"/>
</dbReference>
<evidence type="ECO:0000256" key="2">
    <source>
        <dbReference type="ARBA" id="ARBA00004167"/>
    </source>
</evidence>
<keyword evidence="12 16" id="KW-0472">Membrane</keyword>
<feature type="compositionally biased region" description="Basic and acidic residues" evidence="15">
    <location>
        <begin position="287"/>
        <end position="296"/>
    </location>
</feature>
<name>A0A6J1CBD8_MOMCH</name>
<dbReference type="SUPFAM" id="SSF57850">
    <property type="entry name" value="RING/U-box"/>
    <property type="match status" value="1"/>
</dbReference>
<evidence type="ECO:0000256" key="5">
    <source>
        <dbReference type="ARBA" id="ARBA00022679"/>
    </source>
</evidence>
<gene>
    <name evidence="19" type="primary">LOC111009146</name>
</gene>
<evidence type="ECO:0000256" key="11">
    <source>
        <dbReference type="ARBA" id="ARBA00022989"/>
    </source>
</evidence>
<keyword evidence="11 16" id="KW-1133">Transmembrane helix</keyword>
<dbReference type="Gene3D" id="3.30.40.10">
    <property type="entry name" value="Zinc/RING finger domain, C3HC4 (zinc finger)"/>
    <property type="match status" value="1"/>
</dbReference>
<dbReference type="PROSITE" id="PS50089">
    <property type="entry name" value="ZF_RING_2"/>
    <property type="match status" value="1"/>
</dbReference>